<dbReference type="Pfam" id="PF12281">
    <property type="entry name" value="NTP_transf_8"/>
    <property type="match status" value="1"/>
</dbReference>
<dbReference type="AlphaFoldDB" id="E6PN55"/>
<evidence type="ECO:0000259" key="1">
    <source>
        <dbReference type="Pfam" id="PF12281"/>
    </source>
</evidence>
<reference evidence="2" key="1">
    <citation type="submission" date="2009-10" db="EMBL/GenBank/DDBJ databases">
        <title>Diversity of trophic interactions inside an arsenic-rich microbial ecosystem.</title>
        <authorList>
            <person name="Bertin P.N."/>
            <person name="Heinrich-Salmeron A."/>
            <person name="Pelletier E."/>
            <person name="Goulhen-Chollet F."/>
            <person name="Arsene-Ploetze F."/>
            <person name="Gallien S."/>
            <person name="Calteau A."/>
            <person name="Vallenet D."/>
            <person name="Casiot C."/>
            <person name="Chane-Woon-Ming B."/>
            <person name="Giloteaux L."/>
            <person name="Barakat M."/>
            <person name="Bonnefoy V."/>
            <person name="Bruneel O."/>
            <person name="Chandler M."/>
            <person name="Cleiss J."/>
            <person name="Duran R."/>
            <person name="Elbaz-Poulichet F."/>
            <person name="Fonknechten N."/>
            <person name="Lauga B."/>
            <person name="Mornico D."/>
            <person name="Ortet P."/>
            <person name="Schaeffer C."/>
            <person name="Siguier P."/>
            <person name="Alexander Thil Smith A."/>
            <person name="Van Dorsselaer A."/>
            <person name="Weissenbach J."/>
            <person name="Medigue C."/>
            <person name="Le Paslier D."/>
        </authorList>
    </citation>
    <scope>NUCLEOTIDE SEQUENCE</scope>
</reference>
<accession>E6PN55</accession>
<dbReference type="InterPro" id="IPR058575">
    <property type="entry name" value="NTP_transf_8_dom"/>
</dbReference>
<feature type="domain" description="Nucleotidyltransferase-like" evidence="1">
    <location>
        <begin position="110"/>
        <end position="175"/>
    </location>
</feature>
<comment type="caution">
    <text evidence="2">The sequence shown here is derived from an EMBL/GenBank/DDBJ whole genome shotgun (WGS) entry which is preliminary data.</text>
</comment>
<name>E6PN55_9ZZZZ</name>
<sequence>MREHPLAIQTLYAQLLQICQSSPYPGDGFAATGDVRAVSKIIHGATYWYAQYTDPRGIQVQHYIGAAADTTVQRTLARLEDEDARAEAVQRMALVKALVQSGYIAPTRAAAGALQVLERIGVFRSGCVMIGTPAYGVILNMLGYREHPAVLTNDLDLSFSRYSLAVTQMDIEQDLFAWEPKLFAVPPPAATRSAPLMATQTAPPWPR</sequence>
<proteinExistence type="predicted"/>
<evidence type="ECO:0000313" key="2">
    <source>
        <dbReference type="EMBL" id="CBH96357.1"/>
    </source>
</evidence>
<dbReference type="EMBL" id="CABM01000024">
    <property type="protein sequence ID" value="CBH96357.1"/>
    <property type="molecule type" value="Genomic_DNA"/>
</dbReference>
<organism evidence="2">
    <name type="scientific">mine drainage metagenome</name>
    <dbReference type="NCBI Taxonomy" id="410659"/>
    <lineage>
        <taxon>unclassified sequences</taxon>
        <taxon>metagenomes</taxon>
        <taxon>ecological metagenomes</taxon>
    </lineage>
</organism>
<protein>
    <recommendedName>
        <fullName evidence="1">Nucleotidyltransferase-like domain-containing protein</fullName>
    </recommendedName>
</protein>
<gene>
    <name evidence="2" type="ORF">CARN2_2298</name>
</gene>